<gene>
    <name evidence="1" type="ORF">CINCED_3A006051</name>
</gene>
<organism evidence="1 2">
    <name type="scientific">Cinara cedri</name>
    <dbReference type="NCBI Taxonomy" id="506608"/>
    <lineage>
        <taxon>Eukaryota</taxon>
        <taxon>Metazoa</taxon>
        <taxon>Ecdysozoa</taxon>
        <taxon>Arthropoda</taxon>
        <taxon>Hexapoda</taxon>
        <taxon>Insecta</taxon>
        <taxon>Pterygota</taxon>
        <taxon>Neoptera</taxon>
        <taxon>Paraneoptera</taxon>
        <taxon>Hemiptera</taxon>
        <taxon>Sternorrhyncha</taxon>
        <taxon>Aphidomorpha</taxon>
        <taxon>Aphidoidea</taxon>
        <taxon>Aphididae</taxon>
        <taxon>Lachninae</taxon>
        <taxon>Cinara</taxon>
    </lineage>
</organism>
<evidence type="ECO:0000313" key="1">
    <source>
        <dbReference type="EMBL" id="VVC32405.1"/>
    </source>
</evidence>
<sequence>MPVNASVEMIKCCEQFLTDDDIDCNHMRLDGSRVMLKKNSITNCTLIYPNAYPLNRKGVCNVNITLYDSNQCNIMEFIENIPFDTTIKPQDIMFLFKKSFLNIDKQFRLCESKDEDPADLCEPVNCHMKYRGSKSWFDPIKRQCVPIPVCDNSKPDSSNIVYDPYSNTCITLANDISIKDIDSVLYETQDLRPINKTKKSYQSNIRCHHGKMDEINKLCICHDGWKSAQNLSFPIVSTVPIHMCTIQINNNIISKYLPIMKKMNSTNWVSF</sequence>
<name>A0A5E4MQ05_9HEMI</name>
<dbReference type="Proteomes" id="UP000325440">
    <property type="component" value="Unassembled WGS sequence"/>
</dbReference>
<dbReference type="OrthoDB" id="5977855at2759"/>
<proteinExistence type="predicted"/>
<reference evidence="1 2" key="1">
    <citation type="submission" date="2019-08" db="EMBL/GenBank/DDBJ databases">
        <authorList>
            <person name="Alioto T."/>
            <person name="Alioto T."/>
            <person name="Gomez Garrido J."/>
        </authorList>
    </citation>
    <scope>NUCLEOTIDE SEQUENCE [LARGE SCALE GENOMIC DNA]</scope>
</reference>
<keyword evidence="2" id="KW-1185">Reference proteome</keyword>
<protein>
    <submittedName>
        <fullName evidence="1">Uncharacterized protein</fullName>
    </submittedName>
</protein>
<evidence type="ECO:0000313" key="2">
    <source>
        <dbReference type="Proteomes" id="UP000325440"/>
    </source>
</evidence>
<dbReference type="EMBL" id="CABPRJ010000955">
    <property type="protein sequence ID" value="VVC32405.1"/>
    <property type="molecule type" value="Genomic_DNA"/>
</dbReference>
<accession>A0A5E4MQ05</accession>
<dbReference type="AlphaFoldDB" id="A0A5E4MQ05"/>